<dbReference type="PROSITE" id="PS50198">
    <property type="entry name" value="PPIC_PPIASE_2"/>
    <property type="match status" value="1"/>
</dbReference>
<evidence type="ECO:0000256" key="1">
    <source>
        <dbReference type="PROSITE-ProRule" id="PRU00278"/>
    </source>
</evidence>
<evidence type="ECO:0000256" key="2">
    <source>
        <dbReference type="SAM" id="SignalP"/>
    </source>
</evidence>
<keyword evidence="1" id="KW-0413">Isomerase</keyword>
<evidence type="ECO:0000259" key="3">
    <source>
        <dbReference type="PROSITE" id="PS50198"/>
    </source>
</evidence>
<dbReference type="SUPFAM" id="SSF109998">
    <property type="entry name" value="Triger factor/SurA peptide-binding domain-like"/>
    <property type="match status" value="1"/>
</dbReference>
<dbReference type="SUPFAM" id="SSF54534">
    <property type="entry name" value="FKBP-like"/>
    <property type="match status" value="1"/>
</dbReference>
<keyword evidence="2" id="KW-0732">Signal</keyword>
<keyword evidence="1" id="KW-0697">Rotamase</keyword>
<gene>
    <name evidence="4" type="ORF">AMYX_18280</name>
</gene>
<organism evidence="4 5">
    <name type="scientific">Anaeromyxobacter diazotrophicus</name>
    <dbReference type="NCBI Taxonomy" id="2590199"/>
    <lineage>
        <taxon>Bacteria</taxon>
        <taxon>Pseudomonadati</taxon>
        <taxon>Myxococcota</taxon>
        <taxon>Myxococcia</taxon>
        <taxon>Myxococcales</taxon>
        <taxon>Cystobacterineae</taxon>
        <taxon>Anaeromyxobacteraceae</taxon>
        <taxon>Anaeromyxobacter</taxon>
    </lineage>
</organism>
<keyword evidence="5" id="KW-1185">Reference proteome</keyword>
<dbReference type="Proteomes" id="UP000503640">
    <property type="component" value="Unassembled WGS sequence"/>
</dbReference>
<dbReference type="Gene3D" id="3.10.50.40">
    <property type="match status" value="1"/>
</dbReference>
<evidence type="ECO:0000313" key="4">
    <source>
        <dbReference type="EMBL" id="GEJ57087.1"/>
    </source>
</evidence>
<name>A0A7I9VM81_9BACT</name>
<dbReference type="EMBL" id="BJTG01000004">
    <property type="protein sequence ID" value="GEJ57087.1"/>
    <property type="molecule type" value="Genomic_DNA"/>
</dbReference>
<comment type="caution">
    <text evidence="4">The sequence shown here is derived from an EMBL/GenBank/DDBJ whole genome shotgun (WGS) entry which is preliminary data.</text>
</comment>
<feature type="signal peptide" evidence="2">
    <location>
        <begin position="1"/>
        <end position="17"/>
    </location>
</feature>
<protein>
    <recommendedName>
        <fullName evidence="3">PpiC domain-containing protein</fullName>
    </recommendedName>
</protein>
<proteinExistence type="predicted"/>
<dbReference type="PANTHER" id="PTHR47245:SF2">
    <property type="entry name" value="PEPTIDYL-PROLYL CIS-TRANS ISOMERASE HP_0175-RELATED"/>
    <property type="match status" value="1"/>
</dbReference>
<dbReference type="Pfam" id="PF13145">
    <property type="entry name" value="Rotamase_2"/>
    <property type="match status" value="1"/>
</dbReference>
<evidence type="ECO:0000313" key="5">
    <source>
        <dbReference type="Proteomes" id="UP000503640"/>
    </source>
</evidence>
<dbReference type="AlphaFoldDB" id="A0A7I9VM81"/>
<feature type="domain" description="PpiC" evidence="3">
    <location>
        <begin position="111"/>
        <end position="200"/>
    </location>
</feature>
<dbReference type="RefSeq" id="WP_176064576.1">
    <property type="nucleotide sequence ID" value="NZ_BJTG01000004.1"/>
</dbReference>
<dbReference type="PANTHER" id="PTHR47245">
    <property type="entry name" value="PEPTIDYLPROLYL ISOMERASE"/>
    <property type="match status" value="1"/>
</dbReference>
<dbReference type="InterPro" id="IPR050245">
    <property type="entry name" value="PrsA_foldase"/>
</dbReference>
<dbReference type="GO" id="GO:0003755">
    <property type="term" value="F:peptidyl-prolyl cis-trans isomerase activity"/>
    <property type="evidence" value="ECO:0007669"/>
    <property type="project" value="UniProtKB-KW"/>
</dbReference>
<accession>A0A7I9VM81</accession>
<dbReference type="InterPro" id="IPR000297">
    <property type="entry name" value="PPIase_PpiC"/>
</dbReference>
<dbReference type="InterPro" id="IPR027304">
    <property type="entry name" value="Trigger_fact/SurA_dom_sf"/>
</dbReference>
<feature type="chain" id="PRO_5029562066" description="PpiC domain-containing protein" evidence="2">
    <location>
        <begin position="18"/>
        <end position="374"/>
    </location>
</feature>
<sequence length="374" mass="40516">MLGLLLAAALAVPPSSAVVARVEDEAITSDEVAARAQDAGLPMLAALEAEIREVLLAQAARAEGLQREPELAQAVAAARRQLAVESLLEAEVWRAVRVTRADLVPPFHAREDQVRLSLVLRATREEAERSLARLRGGESLIDEAKGSPDPIIQSKSGVLGWVARRNLAPALAEAAFAAPLDTPTGPVQVAKGYTIFVVHEREIADEARLPEADPELRAEAEHRLRQAALERYVAGLRQRQARADQRQKGPPAALDDQALLEREALARGHGRGPEVEAQLQLFERKALARALARRTASAAGLPSDREIEARYREQLAVVTPAGARPFQEVRAVIGEQLRRERAQAAVDALVARLRRGARVVLDEGSLPPPPSGRR</sequence>
<dbReference type="InterPro" id="IPR046357">
    <property type="entry name" value="PPIase_dom_sf"/>
</dbReference>
<reference evidence="5" key="1">
    <citation type="journal article" date="2020" name="Appl. Environ. Microbiol.">
        <title>Diazotrophic Anaeromyxobacter Isolates from Soils.</title>
        <authorList>
            <person name="Masuda Y."/>
            <person name="Yamanaka H."/>
            <person name="Xu Z.X."/>
            <person name="Shiratori Y."/>
            <person name="Aono T."/>
            <person name="Amachi S."/>
            <person name="Senoo K."/>
            <person name="Itoh H."/>
        </authorList>
    </citation>
    <scope>NUCLEOTIDE SEQUENCE [LARGE SCALE GENOMIC DNA]</scope>
    <source>
        <strain evidence="5">R267</strain>
    </source>
</reference>